<evidence type="ECO:0000313" key="10">
    <source>
        <dbReference type="EMBL" id="PMD48962.1"/>
    </source>
</evidence>
<evidence type="ECO:0000256" key="8">
    <source>
        <dbReference type="SAM" id="Phobius"/>
    </source>
</evidence>
<dbReference type="OrthoDB" id="66620at2759"/>
<dbReference type="Pfam" id="PF01061">
    <property type="entry name" value="ABC2_membrane"/>
    <property type="match status" value="2"/>
</dbReference>
<dbReference type="AlphaFoldDB" id="A0A2J6SDY1"/>
<dbReference type="InterPro" id="IPR013525">
    <property type="entry name" value="ABC2_TM"/>
</dbReference>
<evidence type="ECO:0000256" key="3">
    <source>
        <dbReference type="ARBA" id="ARBA00022692"/>
    </source>
</evidence>
<dbReference type="Proteomes" id="UP000235786">
    <property type="component" value="Unassembled WGS sequence"/>
</dbReference>
<organism evidence="10 11">
    <name type="scientific">Hyaloscypha variabilis (strain UAMH 11265 / GT02V1 / F)</name>
    <name type="common">Meliniomyces variabilis</name>
    <dbReference type="NCBI Taxonomy" id="1149755"/>
    <lineage>
        <taxon>Eukaryota</taxon>
        <taxon>Fungi</taxon>
        <taxon>Dikarya</taxon>
        <taxon>Ascomycota</taxon>
        <taxon>Pezizomycotina</taxon>
        <taxon>Leotiomycetes</taxon>
        <taxon>Helotiales</taxon>
        <taxon>Hyaloscyphaceae</taxon>
        <taxon>Hyaloscypha</taxon>
        <taxon>Hyaloscypha variabilis</taxon>
    </lineage>
</organism>
<keyword evidence="2" id="KW-0813">Transport</keyword>
<dbReference type="GO" id="GO:0005524">
    <property type="term" value="F:ATP binding"/>
    <property type="evidence" value="ECO:0007669"/>
    <property type="project" value="UniProtKB-KW"/>
</dbReference>
<feature type="transmembrane region" description="Helical" evidence="8">
    <location>
        <begin position="367"/>
        <end position="390"/>
    </location>
</feature>
<feature type="domain" description="ABC transporter" evidence="9">
    <location>
        <begin position="673"/>
        <end position="918"/>
    </location>
</feature>
<evidence type="ECO:0000256" key="4">
    <source>
        <dbReference type="ARBA" id="ARBA00022741"/>
    </source>
</evidence>
<dbReference type="InterPro" id="IPR027417">
    <property type="entry name" value="P-loop_NTPase"/>
</dbReference>
<evidence type="ECO:0000259" key="9">
    <source>
        <dbReference type="PROSITE" id="PS50893"/>
    </source>
</evidence>
<dbReference type="Gene3D" id="3.40.50.300">
    <property type="entry name" value="P-loop containing nucleotide triphosphate hydrolases"/>
    <property type="match status" value="2"/>
</dbReference>
<dbReference type="PROSITE" id="PS00211">
    <property type="entry name" value="ABC_TRANSPORTER_1"/>
    <property type="match status" value="1"/>
</dbReference>
<evidence type="ECO:0000256" key="1">
    <source>
        <dbReference type="ARBA" id="ARBA00004141"/>
    </source>
</evidence>
<dbReference type="GO" id="GO:0140359">
    <property type="term" value="F:ABC-type transporter activity"/>
    <property type="evidence" value="ECO:0007669"/>
    <property type="project" value="InterPro"/>
</dbReference>
<dbReference type="InterPro" id="IPR017871">
    <property type="entry name" value="ABC_transporter-like_CS"/>
</dbReference>
<feature type="transmembrane region" description="Helical" evidence="8">
    <location>
        <begin position="1008"/>
        <end position="1029"/>
    </location>
</feature>
<dbReference type="SUPFAM" id="SSF52540">
    <property type="entry name" value="P-loop containing nucleoside triphosphate hydrolases"/>
    <property type="match status" value="2"/>
</dbReference>
<dbReference type="InterPro" id="IPR003439">
    <property type="entry name" value="ABC_transporter-like_ATP-bd"/>
</dbReference>
<keyword evidence="4" id="KW-0547">Nucleotide-binding</keyword>
<keyword evidence="5" id="KW-0067">ATP-binding</keyword>
<feature type="domain" description="ABC transporter" evidence="9">
    <location>
        <begin position="39"/>
        <end position="282"/>
    </location>
</feature>
<dbReference type="STRING" id="1149755.A0A2J6SDY1"/>
<keyword evidence="11" id="KW-1185">Reference proteome</keyword>
<dbReference type="Pfam" id="PF00005">
    <property type="entry name" value="ABC_tran"/>
    <property type="match status" value="2"/>
</dbReference>
<dbReference type="GO" id="GO:0016020">
    <property type="term" value="C:membrane"/>
    <property type="evidence" value="ECO:0007669"/>
    <property type="project" value="UniProtKB-SubCell"/>
</dbReference>
<feature type="transmembrane region" description="Helical" evidence="8">
    <location>
        <begin position="1234"/>
        <end position="1254"/>
    </location>
</feature>
<feature type="transmembrane region" description="Helical" evidence="8">
    <location>
        <begin position="607"/>
        <end position="628"/>
    </location>
</feature>
<feature type="transmembrane region" description="Helical" evidence="8">
    <location>
        <begin position="1091"/>
        <end position="1109"/>
    </location>
</feature>
<comment type="subcellular location">
    <subcellularLocation>
        <location evidence="1">Membrane</location>
        <topology evidence="1">Multi-pass membrane protein</topology>
    </subcellularLocation>
</comment>
<feature type="transmembrane region" description="Helical" evidence="8">
    <location>
        <begin position="510"/>
        <end position="529"/>
    </location>
</feature>
<feature type="transmembrane region" description="Helical" evidence="8">
    <location>
        <begin position="456"/>
        <end position="472"/>
    </location>
</feature>
<evidence type="ECO:0000256" key="5">
    <source>
        <dbReference type="ARBA" id="ARBA00022840"/>
    </source>
</evidence>
<evidence type="ECO:0000256" key="6">
    <source>
        <dbReference type="ARBA" id="ARBA00022989"/>
    </source>
</evidence>
<name>A0A2J6SDY1_HYAVF</name>
<feature type="transmembrane region" description="Helical" evidence="8">
    <location>
        <begin position="1115"/>
        <end position="1144"/>
    </location>
</feature>
<dbReference type="EMBL" id="KZ613937">
    <property type="protein sequence ID" value="PMD48962.1"/>
    <property type="molecule type" value="Genomic_DNA"/>
</dbReference>
<dbReference type="PANTHER" id="PTHR48041:SF119">
    <property type="entry name" value="ROA1P"/>
    <property type="match status" value="1"/>
</dbReference>
<feature type="transmembrane region" description="Helical" evidence="8">
    <location>
        <begin position="1041"/>
        <end position="1061"/>
    </location>
</feature>
<protein>
    <submittedName>
        <fullName evidence="10">ABC efflux transporter</fullName>
    </submittedName>
</protein>
<dbReference type="InterPro" id="IPR050352">
    <property type="entry name" value="ABCG_transporters"/>
</dbReference>
<dbReference type="InterPro" id="IPR003593">
    <property type="entry name" value="AAA+_ATPase"/>
</dbReference>
<feature type="transmembrane region" description="Helical" evidence="8">
    <location>
        <begin position="479"/>
        <end position="504"/>
    </location>
</feature>
<feature type="transmembrane region" description="Helical" evidence="8">
    <location>
        <begin position="1156"/>
        <end position="1179"/>
    </location>
</feature>
<keyword evidence="7 8" id="KW-0472">Membrane</keyword>
<dbReference type="PROSITE" id="PS50893">
    <property type="entry name" value="ABC_TRANSPORTER_2"/>
    <property type="match status" value="2"/>
</dbReference>
<keyword evidence="3 8" id="KW-0812">Transmembrane</keyword>
<gene>
    <name evidence="10" type="ORF">L207DRAFT_575605</name>
</gene>
<sequence>MSLPSSEINIGAKKVSAVDVSVLGLSVRVKPEVDIRSYVQDAFLHRKSTRSGGSYKTILDDVSVDVPAGSLTAILGSSGSGKTTFLNAIAHRISSKSMDVSGSITFNRGGQLKDVRSAYVVQDDILLPTLTVRETFRYAADLRLSSISTQQERDGVVEDTILELGLKECADTRIGTSANSQCSGGEKRRTSIGVQLLSDPSVLFCDEPTTGLDAHSAFQIIQTLKNLARSGRTVIISIHAPRSEIWSLLDRVVLLSKGGTLYSGPANGAVSHFKDVGHDMPPFVNPAEFLVDLAAIDGRSAEAEQSSLARLELLKSAWKAKEISDPSSEYKVPTSLLEQHQGHAVRFRRQLMVTTRRNIKTTLRDPMGMAGCIMQSIIMALVYGWIFFKLGTDEAGIRSREGAIYVALYQSYLMLMLDVYRLTVDIRLFDMERSDGVVGVPAFLLGRRLAKVLEDLPIPIIFSSIFYFMVGLRSDPASFGIFLAISVASHYTAVTLACLCVAISRDFAVSSLIANLIFTIQFLSCGWVVQAEQLPVYLKWLRWIAYNFYGFMTLTLNEFMGSPGSPTRGKWPCPISNDASNPACKPYTSSYIIETLGFSSVWLLRGLGISFCFAFVFLATAGLVLTISKKEIGASRIKNIGESSKHGYGNPIRRPMKRVPRVVLSLQDQKLEVRTRHLFHKTTPKVILNSMSVSFEPGKINVIMGPSGSGKTSLLRSLSRKLKNGISTTYDTEGEITLNGLPASTEMIKSTVSFVSQDDDALMPALTVRETLCYAAGIRLPPSMSKEEKIQRAEDLIVQMGLGYCADHFVGGKLKKGISGGEKRRVSIAIQILADPFVLLLDEPTSGLDVWTASSVLDVLRALADEGRTIIMTAHQCRSDAFESFDRVLLLTRGGSVAYSGDAGNILPHFSTLGFDCGLHTNPADFILDLITVDLQRQEKEDLSRRRVGQLLKVWENAKCCPTVTCTTVEEPEGEMKDLKQTRDSFLNIFTLVLKRSALNISRNQETVIARTSNVIGMAIVFALFFSPLQSNAEAVQTRMGFIQIATSFCIIGMLQNVAVYPTERDIFYREFSDNCYGVLTFLTSYTILELPFNLLSSLIFGILAAFAINFQRSAFMFAIATLNCFCIVSCGESLGIVFCTFFSSHIGLAMHASSALFSIGATMAGIITLKLSPVLHAINYISPFKYLVANMAVYSLRGRVFTCAPDQEVGGRCPISSGEDVLRLYDLDTDPRWNLVVLAVLAVFYRLVALLVVKGGRMEWKWRVLRARISDRLGIV</sequence>
<proteinExistence type="predicted"/>
<dbReference type="SMART" id="SM00382">
    <property type="entry name" value="AAA"/>
    <property type="match status" value="2"/>
</dbReference>
<evidence type="ECO:0000313" key="11">
    <source>
        <dbReference type="Proteomes" id="UP000235786"/>
    </source>
</evidence>
<accession>A0A2J6SDY1</accession>
<dbReference type="GO" id="GO:0016887">
    <property type="term" value="F:ATP hydrolysis activity"/>
    <property type="evidence" value="ECO:0007669"/>
    <property type="project" value="InterPro"/>
</dbReference>
<reference evidence="10 11" key="1">
    <citation type="submission" date="2016-04" db="EMBL/GenBank/DDBJ databases">
        <title>A degradative enzymes factory behind the ericoid mycorrhizal symbiosis.</title>
        <authorList>
            <consortium name="DOE Joint Genome Institute"/>
            <person name="Martino E."/>
            <person name="Morin E."/>
            <person name="Grelet G."/>
            <person name="Kuo A."/>
            <person name="Kohler A."/>
            <person name="Daghino S."/>
            <person name="Barry K."/>
            <person name="Choi C."/>
            <person name="Cichocki N."/>
            <person name="Clum A."/>
            <person name="Copeland A."/>
            <person name="Hainaut M."/>
            <person name="Haridas S."/>
            <person name="Labutti K."/>
            <person name="Lindquist E."/>
            <person name="Lipzen A."/>
            <person name="Khouja H.-R."/>
            <person name="Murat C."/>
            <person name="Ohm R."/>
            <person name="Olson A."/>
            <person name="Spatafora J."/>
            <person name="Veneault-Fourrey C."/>
            <person name="Henrissat B."/>
            <person name="Grigoriev I."/>
            <person name="Martin F."/>
            <person name="Perotto S."/>
        </authorList>
    </citation>
    <scope>NUCLEOTIDE SEQUENCE [LARGE SCALE GENOMIC DNA]</scope>
    <source>
        <strain evidence="10 11">F</strain>
    </source>
</reference>
<evidence type="ECO:0000256" key="7">
    <source>
        <dbReference type="ARBA" id="ARBA00023136"/>
    </source>
</evidence>
<dbReference type="PANTHER" id="PTHR48041">
    <property type="entry name" value="ABC TRANSPORTER G FAMILY MEMBER 28"/>
    <property type="match status" value="1"/>
</dbReference>
<keyword evidence="6 8" id="KW-1133">Transmembrane helix</keyword>
<evidence type="ECO:0000256" key="2">
    <source>
        <dbReference type="ARBA" id="ARBA00022448"/>
    </source>
</evidence>